<accession>A0A5D4QSA3</accession>
<gene>
    <name evidence="1" type="ORF">FZD51_25385</name>
</gene>
<dbReference type="Proteomes" id="UP000322139">
    <property type="component" value="Unassembled WGS sequence"/>
</dbReference>
<evidence type="ECO:0000313" key="2">
    <source>
        <dbReference type="Proteomes" id="UP000322139"/>
    </source>
</evidence>
<evidence type="ECO:0000313" key="1">
    <source>
        <dbReference type="EMBL" id="TYS40132.1"/>
    </source>
</evidence>
<sequence>MFFRKKGKLRNEFDDQLLMQLNSLKDEWYNQKRLLEKSFDPSAEVLAQTKLAEAKYFYLFKEAKARKISVR</sequence>
<dbReference type="AlphaFoldDB" id="A0A5D4QSA3"/>
<proteinExistence type="predicted"/>
<dbReference type="EMBL" id="VTER01000025">
    <property type="protein sequence ID" value="TYS40132.1"/>
    <property type="molecule type" value="Genomic_DNA"/>
</dbReference>
<reference evidence="1 2" key="1">
    <citation type="submission" date="2019-08" db="EMBL/GenBank/DDBJ databases">
        <title>Bacillus genomes from the desert of Cuatro Cienegas, Coahuila.</title>
        <authorList>
            <person name="Olmedo-Alvarez G."/>
        </authorList>
    </citation>
    <scope>NUCLEOTIDE SEQUENCE [LARGE SCALE GENOMIC DNA]</scope>
    <source>
        <strain evidence="1 2">CH446_14T</strain>
    </source>
</reference>
<dbReference type="Pfam" id="PF10704">
    <property type="entry name" value="DUF2508"/>
    <property type="match status" value="1"/>
</dbReference>
<dbReference type="RefSeq" id="WP_148977213.1">
    <property type="nucleotide sequence ID" value="NZ_VTER01000025.1"/>
</dbReference>
<organism evidence="1 2">
    <name type="scientific">Bacillus infantis</name>
    <dbReference type="NCBI Taxonomy" id="324767"/>
    <lineage>
        <taxon>Bacteria</taxon>
        <taxon>Bacillati</taxon>
        <taxon>Bacillota</taxon>
        <taxon>Bacilli</taxon>
        <taxon>Bacillales</taxon>
        <taxon>Bacillaceae</taxon>
        <taxon>Bacillus</taxon>
    </lineage>
</organism>
<dbReference type="InterPro" id="IPR019644">
    <property type="entry name" value="DUF2508"/>
</dbReference>
<comment type="caution">
    <text evidence="1">The sequence shown here is derived from an EMBL/GenBank/DDBJ whole genome shotgun (WGS) entry which is preliminary data.</text>
</comment>
<name>A0A5D4QSA3_9BACI</name>
<protein>
    <submittedName>
        <fullName evidence="1">DUF2508 family protein</fullName>
    </submittedName>
</protein>